<protein>
    <submittedName>
        <fullName evidence="4">Acetyltransferase (GNAT) family protein</fullName>
    </submittedName>
</protein>
<dbReference type="PROSITE" id="PS51186">
    <property type="entry name" value="GNAT"/>
    <property type="match status" value="1"/>
</dbReference>
<dbReference type="SUPFAM" id="SSF55729">
    <property type="entry name" value="Acyl-CoA N-acyltransferases (Nat)"/>
    <property type="match status" value="1"/>
</dbReference>
<evidence type="ECO:0000313" key="5">
    <source>
        <dbReference type="Proteomes" id="UP000239480"/>
    </source>
</evidence>
<dbReference type="PANTHER" id="PTHR43420">
    <property type="entry name" value="ACETYLTRANSFERASE"/>
    <property type="match status" value="1"/>
</dbReference>
<dbReference type="PANTHER" id="PTHR43420:SF47">
    <property type="entry name" value="N-ACETYLTRANSFERASE DOMAIN-CONTAINING PROTEIN"/>
    <property type="match status" value="1"/>
</dbReference>
<evidence type="ECO:0000259" key="3">
    <source>
        <dbReference type="PROSITE" id="PS51186"/>
    </source>
</evidence>
<gene>
    <name evidence="4" type="ORF">CLV78_107208</name>
</gene>
<proteinExistence type="predicted"/>
<evidence type="ECO:0000313" key="4">
    <source>
        <dbReference type="EMBL" id="PRY22284.1"/>
    </source>
</evidence>
<dbReference type="CDD" id="cd04301">
    <property type="entry name" value="NAT_SF"/>
    <property type="match status" value="1"/>
</dbReference>
<keyword evidence="5" id="KW-1185">Reference proteome</keyword>
<comment type="caution">
    <text evidence="4">The sequence shown here is derived from an EMBL/GenBank/DDBJ whole genome shotgun (WGS) entry which is preliminary data.</text>
</comment>
<feature type="domain" description="N-acetyltransferase" evidence="3">
    <location>
        <begin position="1"/>
        <end position="90"/>
    </location>
</feature>
<dbReference type="GO" id="GO:0016747">
    <property type="term" value="F:acyltransferase activity, transferring groups other than amino-acyl groups"/>
    <property type="evidence" value="ECO:0007669"/>
    <property type="project" value="InterPro"/>
</dbReference>
<dbReference type="InterPro" id="IPR000182">
    <property type="entry name" value="GNAT_dom"/>
</dbReference>
<accession>A0A2T0RM63</accession>
<dbReference type="Proteomes" id="UP000239480">
    <property type="component" value="Unassembled WGS sequence"/>
</dbReference>
<dbReference type="Pfam" id="PF00583">
    <property type="entry name" value="Acetyltransf_1"/>
    <property type="match status" value="1"/>
</dbReference>
<keyword evidence="2" id="KW-0012">Acyltransferase</keyword>
<dbReference type="AlphaFoldDB" id="A0A2T0RM63"/>
<evidence type="ECO:0000256" key="2">
    <source>
        <dbReference type="ARBA" id="ARBA00023315"/>
    </source>
</evidence>
<sequence>MVPGSWCLSVIATLPEYRSRGHAAVLMQQAETLARDGHHPTLALVVADENVGAIRLYQKCGFSEFARRPMVKGDLDGPGEDWILMVKPLSDN</sequence>
<dbReference type="Gene3D" id="3.40.630.30">
    <property type="match status" value="1"/>
</dbReference>
<name>A0A2T0RM63_9RHOB</name>
<organism evidence="4 5">
    <name type="scientific">Aliiruegeria haliotis</name>
    <dbReference type="NCBI Taxonomy" id="1280846"/>
    <lineage>
        <taxon>Bacteria</taxon>
        <taxon>Pseudomonadati</taxon>
        <taxon>Pseudomonadota</taxon>
        <taxon>Alphaproteobacteria</taxon>
        <taxon>Rhodobacterales</taxon>
        <taxon>Roseobacteraceae</taxon>
        <taxon>Aliiruegeria</taxon>
    </lineage>
</organism>
<reference evidence="4 5" key="1">
    <citation type="submission" date="2018-03" db="EMBL/GenBank/DDBJ databases">
        <title>Genomic Encyclopedia of Archaeal and Bacterial Type Strains, Phase II (KMG-II): from individual species to whole genera.</title>
        <authorList>
            <person name="Goeker M."/>
        </authorList>
    </citation>
    <scope>NUCLEOTIDE SEQUENCE [LARGE SCALE GENOMIC DNA]</scope>
    <source>
        <strain evidence="4 5">DSM 29328</strain>
    </source>
</reference>
<dbReference type="EMBL" id="PVTD01000007">
    <property type="protein sequence ID" value="PRY22284.1"/>
    <property type="molecule type" value="Genomic_DNA"/>
</dbReference>
<dbReference type="InterPro" id="IPR050680">
    <property type="entry name" value="YpeA/RimI_acetyltransf"/>
</dbReference>
<keyword evidence="1 4" id="KW-0808">Transferase</keyword>
<dbReference type="InterPro" id="IPR016181">
    <property type="entry name" value="Acyl_CoA_acyltransferase"/>
</dbReference>
<evidence type="ECO:0000256" key="1">
    <source>
        <dbReference type="ARBA" id="ARBA00022679"/>
    </source>
</evidence>